<dbReference type="InterPro" id="IPR005859">
    <property type="entry name" value="CysK"/>
</dbReference>
<dbReference type="InterPro" id="IPR001216">
    <property type="entry name" value="P-phosphate_BS"/>
</dbReference>
<dbReference type="NCBIfam" id="TIGR01136">
    <property type="entry name" value="cysKM"/>
    <property type="match status" value="1"/>
</dbReference>
<evidence type="ECO:0000256" key="10">
    <source>
        <dbReference type="ARBA" id="ARBA00047931"/>
    </source>
</evidence>
<comment type="cofactor">
    <cofactor evidence="1 11 13">
        <name>pyridoxal 5'-phosphate</name>
        <dbReference type="ChEBI" id="CHEBI:597326"/>
    </cofactor>
</comment>
<evidence type="ECO:0000256" key="6">
    <source>
        <dbReference type="ARBA" id="ARBA00022605"/>
    </source>
</evidence>
<evidence type="ECO:0000256" key="2">
    <source>
        <dbReference type="ARBA" id="ARBA00004962"/>
    </source>
</evidence>
<sequence length="312" mass="33546">MKVFHNISELIGNTPVVKLNRLVTAEMADVYVKLEMFNPSRSVKDRAASNMIAEAERMGLLKPGSTIIEPTSGNTGIGLAMVGASKGYRVTLVMPDTCTKERIAILKAYGAEVELSPGPQRMNGAVAVANRLASEIPGSFLPMQFENLHNPDVHRRTTAQEIFRQMEGRLDAFVATAGTGGTVTGTGETLKELIPGLNVYVVEPETSAVLSGEPAGSHKIVGTSPGFIPKILNQNVYDEIFKISDQNAQETTRRLAREEGILVGTSSGASVHTALQVAKRLGPGHRVLCIAPDTGERYLTSDLFHTDSDKEC</sequence>
<evidence type="ECO:0000256" key="4">
    <source>
        <dbReference type="ARBA" id="ARBA00012681"/>
    </source>
</evidence>
<protein>
    <recommendedName>
        <fullName evidence="5 13">Cysteine synthase</fullName>
        <ecNumber evidence="4 13">2.5.1.47</ecNumber>
    </recommendedName>
</protein>
<evidence type="ECO:0000256" key="11">
    <source>
        <dbReference type="PIRSR" id="PIRSR605856-50"/>
    </source>
</evidence>
<evidence type="ECO:0000256" key="5">
    <source>
        <dbReference type="ARBA" id="ARBA00019371"/>
    </source>
</evidence>
<evidence type="ECO:0000256" key="13">
    <source>
        <dbReference type="RuleBase" id="RU003985"/>
    </source>
</evidence>
<evidence type="ECO:0000313" key="15">
    <source>
        <dbReference type="EMBL" id="KEO84439.1"/>
    </source>
</evidence>
<evidence type="ECO:0000256" key="9">
    <source>
        <dbReference type="ARBA" id="ARBA00023192"/>
    </source>
</evidence>
<dbReference type="GO" id="GO:0006535">
    <property type="term" value="P:cysteine biosynthetic process from serine"/>
    <property type="evidence" value="ECO:0007669"/>
    <property type="project" value="UniProtKB-UniRule"/>
</dbReference>
<dbReference type="EC" id="2.5.1.47" evidence="4 13"/>
<keyword evidence="7 13" id="KW-0808">Transferase</keyword>
<comment type="caution">
    <text evidence="15">The sequence shown here is derived from an EMBL/GenBank/DDBJ whole genome shotgun (WGS) entry which is preliminary data.</text>
</comment>
<feature type="binding site" evidence="11">
    <location>
        <position position="74"/>
    </location>
    <ligand>
        <name>pyridoxal 5'-phosphate</name>
        <dbReference type="ChEBI" id="CHEBI:597326"/>
    </ligand>
</feature>
<dbReference type="Pfam" id="PF00291">
    <property type="entry name" value="PALP"/>
    <property type="match status" value="1"/>
</dbReference>
<gene>
    <name evidence="15" type="ORF">EL26_04890</name>
</gene>
<evidence type="ECO:0000313" key="16">
    <source>
        <dbReference type="Proteomes" id="UP000027931"/>
    </source>
</evidence>
<dbReference type="eggNOG" id="COG0031">
    <property type="taxonomic scope" value="Bacteria"/>
</dbReference>
<dbReference type="Proteomes" id="UP000027931">
    <property type="component" value="Unassembled WGS sequence"/>
</dbReference>
<dbReference type="InterPro" id="IPR005856">
    <property type="entry name" value="Cys_synth"/>
</dbReference>
<evidence type="ECO:0000256" key="7">
    <source>
        <dbReference type="ARBA" id="ARBA00022679"/>
    </source>
</evidence>
<evidence type="ECO:0000259" key="14">
    <source>
        <dbReference type="Pfam" id="PF00291"/>
    </source>
</evidence>
<dbReference type="GO" id="GO:0004124">
    <property type="term" value="F:cysteine synthase activity"/>
    <property type="evidence" value="ECO:0007669"/>
    <property type="project" value="UniProtKB-UniRule"/>
</dbReference>
<dbReference type="FunFam" id="3.40.50.1100:FF:000118">
    <property type="entry name" value="Related to CYS4-cystathionine beta-synthase"/>
    <property type="match status" value="1"/>
</dbReference>
<dbReference type="UniPathway" id="UPA00136">
    <property type="reaction ID" value="UER00200"/>
</dbReference>
<evidence type="ECO:0000256" key="3">
    <source>
        <dbReference type="ARBA" id="ARBA00007103"/>
    </source>
</evidence>
<dbReference type="NCBIfam" id="TIGR01139">
    <property type="entry name" value="cysK"/>
    <property type="match status" value="1"/>
</dbReference>
<dbReference type="CDD" id="cd01561">
    <property type="entry name" value="CBS_like"/>
    <property type="match status" value="1"/>
</dbReference>
<feature type="domain" description="Tryptophan synthase beta chain-like PALP" evidence="14">
    <location>
        <begin position="7"/>
        <end position="293"/>
    </location>
</feature>
<evidence type="ECO:0000256" key="12">
    <source>
        <dbReference type="PIRSR" id="PIRSR605856-51"/>
    </source>
</evidence>
<dbReference type="Gene3D" id="3.40.50.1100">
    <property type="match status" value="2"/>
</dbReference>
<keyword evidence="6 13" id="KW-0028">Amino-acid biosynthesis</keyword>
<dbReference type="InterPro" id="IPR001926">
    <property type="entry name" value="TrpB-like_PALP"/>
</dbReference>
<comment type="similarity">
    <text evidence="3 13">Belongs to the cysteine synthase/cystathionine beta-synthase family.</text>
</comment>
<dbReference type="STRING" id="1157490.EL26_04890"/>
<evidence type="ECO:0000256" key="8">
    <source>
        <dbReference type="ARBA" id="ARBA00022898"/>
    </source>
</evidence>
<dbReference type="PROSITE" id="PS00901">
    <property type="entry name" value="CYS_SYNTHASE"/>
    <property type="match status" value="1"/>
</dbReference>
<dbReference type="AlphaFoldDB" id="A0A074LTL2"/>
<dbReference type="SUPFAM" id="SSF53686">
    <property type="entry name" value="Tryptophan synthase beta subunit-like PLP-dependent enzymes"/>
    <property type="match status" value="1"/>
</dbReference>
<organism evidence="15 16">
    <name type="scientific">Tumebacillus flagellatus</name>
    <dbReference type="NCBI Taxonomy" id="1157490"/>
    <lineage>
        <taxon>Bacteria</taxon>
        <taxon>Bacillati</taxon>
        <taxon>Bacillota</taxon>
        <taxon>Bacilli</taxon>
        <taxon>Bacillales</taxon>
        <taxon>Alicyclobacillaceae</taxon>
        <taxon>Tumebacillus</taxon>
    </lineage>
</organism>
<feature type="binding site" evidence="11">
    <location>
        <begin position="178"/>
        <end position="182"/>
    </location>
    <ligand>
        <name>pyridoxal 5'-phosphate</name>
        <dbReference type="ChEBI" id="CHEBI:597326"/>
    </ligand>
</feature>
<dbReference type="InterPro" id="IPR036052">
    <property type="entry name" value="TrpB-like_PALP_sf"/>
</dbReference>
<reference evidence="15 16" key="1">
    <citation type="journal article" date="2013" name="Int. J. Syst. Evol. Microbiol.">
        <title>Tumebacillus flagellatus sp. nov., an alpha-amylase/pullulanase-producing bacterium isolated from cassava wastewater.</title>
        <authorList>
            <person name="Wang Q."/>
            <person name="Xie N."/>
            <person name="Qin Y."/>
            <person name="Shen N."/>
            <person name="Zhu J."/>
            <person name="Mi H."/>
            <person name="Huang R."/>
        </authorList>
    </citation>
    <scope>NUCLEOTIDE SEQUENCE [LARGE SCALE GENOMIC DNA]</scope>
    <source>
        <strain evidence="15 16">GST4</strain>
    </source>
</reference>
<accession>A0A074LTL2</accession>
<feature type="binding site" evidence="11">
    <location>
        <position position="266"/>
    </location>
    <ligand>
        <name>pyridoxal 5'-phosphate</name>
        <dbReference type="ChEBI" id="CHEBI:597326"/>
    </ligand>
</feature>
<proteinExistence type="inferred from homology"/>
<dbReference type="FunFam" id="3.40.50.1100:FF:000003">
    <property type="entry name" value="Cystathionine beta-synthase"/>
    <property type="match status" value="1"/>
</dbReference>
<keyword evidence="9 13" id="KW-0198">Cysteine biosynthesis</keyword>
<dbReference type="PANTHER" id="PTHR10314">
    <property type="entry name" value="CYSTATHIONINE BETA-SYNTHASE"/>
    <property type="match status" value="1"/>
</dbReference>
<comment type="catalytic activity">
    <reaction evidence="10 13">
        <text>O-acetyl-L-serine + hydrogen sulfide = L-cysteine + acetate</text>
        <dbReference type="Rhea" id="RHEA:14829"/>
        <dbReference type="ChEBI" id="CHEBI:29919"/>
        <dbReference type="ChEBI" id="CHEBI:30089"/>
        <dbReference type="ChEBI" id="CHEBI:35235"/>
        <dbReference type="ChEBI" id="CHEBI:58340"/>
        <dbReference type="EC" id="2.5.1.47"/>
    </reaction>
</comment>
<evidence type="ECO:0000256" key="1">
    <source>
        <dbReference type="ARBA" id="ARBA00001933"/>
    </source>
</evidence>
<keyword evidence="8 11" id="KW-0663">Pyridoxal phosphate</keyword>
<dbReference type="EMBL" id="JMIR01000004">
    <property type="protein sequence ID" value="KEO84439.1"/>
    <property type="molecule type" value="Genomic_DNA"/>
</dbReference>
<keyword evidence="16" id="KW-1185">Reference proteome</keyword>
<dbReference type="OrthoDB" id="9808024at2"/>
<dbReference type="InterPro" id="IPR050214">
    <property type="entry name" value="Cys_Synth/Cystath_Beta-Synth"/>
</dbReference>
<name>A0A074LTL2_9BACL</name>
<feature type="modified residue" description="N6-(pyridoxal phosphate)lysine" evidence="12">
    <location>
        <position position="44"/>
    </location>
</feature>
<comment type="pathway">
    <text evidence="2">Amino-acid biosynthesis; L-cysteine biosynthesis; L-cysteine from L-serine: step 2/2.</text>
</comment>